<dbReference type="InterPro" id="IPR011701">
    <property type="entry name" value="MFS"/>
</dbReference>
<protein>
    <submittedName>
        <fullName evidence="6">MFS transporter</fullName>
    </submittedName>
</protein>
<feature type="transmembrane region" description="Helical" evidence="4">
    <location>
        <begin position="150"/>
        <end position="175"/>
    </location>
</feature>
<dbReference type="GO" id="GO:0022857">
    <property type="term" value="F:transmembrane transporter activity"/>
    <property type="evidence" value="ECO:0007669"/>
    <property type="project" value="InterPro"/>
</dbReference>
<keyword evidence="3 4" id="KW-0472">Membrane</keyword>
<dbReference type="Gene3D" id="1.20.1250.20">
    <property type="entry name" value="MFS general substrate transporter like domains"/>
    <property type="match status" value="2"/>
</dbReference>
<reference evidence="6 7" key="1">
    <citation type="journal article" date="2009" name="Mikrobiologiia">
        <title>[Phenanthren biodegradation and interaction of Pseudomonas putida BS3701 and Burkholderia sp.BS3702 in plant rhizosphere].</title>
        <authorList>
            <person name="Ovchinnikova A.A."/>
            <person name="Vetrova A.A."/>
            <person name="Filonov A.E."/>
            <person name="Boronin A.M."/>
        </authorList>
    </citation>
    <scope>NUCLEOTIDE SEQUENCE [LARGE SCALE GENOMIC DNA]</scope>
    <source>
        <strain evidence="6 7">BS3701</strain>
    </source>
</reference>
<evidence type="ECO:0000256" key="2">
    <source>
        <dbReference type="ARBA" id="ARBA00022989"/>
    </source>
</evidence>
<dbReference type="Pfam" id="PF07690">
    <property type="entry name" value="MFS_1"/>
    <property type="match status" value="1"/>
</dbReference>
<evidence type="ECO:0000256" key="4">
    <source>
        <dbReference type="SAM" id="Phobius"/>
    </source>
</evidence>
<dbReference type="SUPFAM" id="SSF103473">
    <property type="entry name" value="MFS general substrate transporter"/>
    <property type="match status" value="1"/>
</dbReference>
<feature type="transmembrane region" description="Helical" evidence="4">
    <location>
        <begin position="355"/>
        <end position="377"/>
    </location>
</feature>
<dbReference type="InterPro" id="IPR020846">
    <property type="entry name" value="MFS_dom"/>
</dbReference>
<feature type="transmembrane region" description="Helical" evidence="4">
    <location>
        <begin position="296"/>
        <end position="317"/>
    </location>
</feature>
<feature type="transmembrane region" description="Helical" evidence="4">
    <location>
        <begin position="181"/>
        <end position="201"/>
    </location>
</feature>
<dbReference type="EMBL" id="CP059052">
    <property type="protein sequence ID" value="QLJ16066.1"/>
    <property type="molecule type" value="Genomic_DNA"/>
</dbReference>
<feature type="domain" description="Major facilitator superfamily (MFS) profile" evidence="5">
    <location>
        <begin position="25"/>
        <end position="408"/>
    </location>
</feature>
<dbReference type="PROSITE" id="PS50850">
    <property type="entry name" value="MFS"/>
    <property type="match status" value="1"/>
</dbReference>
<dbReference type="AlphaFoldDB" id="A0A7D5W1G2"/>
<feature type="transmembrane region" description="Helical" evidence="4">
    <location>
        <begin position="119"/>
        <end position="138"/>
    </location>
</feature>
<dbReference type="PANTHER" id="PTHR11360">
    <property type="entry name" value="MONOCARBOXYLATE TRANSPORTER"/>
    <property type="match status" value="1"/>
</dbReference>
<evidence type="ECO:0000313" key="6">
    <source>
        <dbReference type="EMBL" id="QLJ16066.1"/>
    </source>
</evidence>
<name>A0A7D5W1G2_PSEPU</name>
<dbReference type="RefSeq" id="WP_180689588.1">
    <property type="nucleotide sequence ID" value="NZ_CP059052.1"/>
</dbReference>
<dbReference type="InterPro" id="IPR036259">
    <property type="entry name" value="MFS_trans_sf"/>
</dbReference>
<dbReference type="Proteomes" id="UP000510934">
    <property type="component" value="Chromosome"/>
</dbReference>
<accession>A0A7D5W1G2</accession>
<feature type="transmembrane region" description="Helical" evidence="4">
    <location>
        <begin position="23"/>
        <end position="43"/>
    </location>
</feature>
<evidence type="ECO:0000259" key="5">
    <source>
        <dbReference type="PROSITE" id="PS50850"/>
    </source>
</evidence>
<keyword evidence="2 4" id="KW-1133">Transmembrane helix</keyword>
<feature type="transmembrane region" description="Helical" evidence="4">
    <location>
        <begin position="231"/>
        <end position="258"/>
    </location>
</feature>
<feature type="transmembrane region" description="Helical" evidence="4">
    <location>
        <begin position="323"/>
        <end position="343"/>
    </location>
</feature>
<dbReference type="PANTHER" id="PTHR11360:SF284">
    <property type="entry name" value="EG:103B4.3 PROTEIN-RELATED"/>
    <property type="match status" value="1"/>
</dbReference>
<feature type="transmembrane region" description="Helical" evidence="4">
    <location>
        <begin position="383"/>
        <end position="402"/>
    </location>
</feature>
<dbReference type="InterPro" id="IPR050327">
    <property type="entry name" value="Proton-linked_MCT"/>
</dbReference>
<proteinExistence type="predicted"/>
<feature type="transmembrane region" description="Helical" evidence="4">
    <location>
        <begin position="63"/>
        <end position="82"/>
    </location>
</feature>
<feature type="transmembrane region" description="Helical" evidence="4">
    <location>
        <begin position="264"/>
        <end position="284"/>
    </location>
</feature>
<feature type="transmembrane region" description="Helical" evidence="4">
    <location>
        <begin position="94"/>
        <end position="113"/>
    </location>
</feature>
<gene>
    <name evidence="6" type="ORF">H0H12_09135</name>
</gene>
<evidence type="ECO:0000256" key="1">
    <source>
        <dbReference type="ARBA" id="ARBA00022692"/>
    </source>
</evidence>
<organism evidence="6 7">
    <name type="scientific">Pseudomonas putida</name>
    <name type="common">Arthrobacter siderocapsulatus</name>
    <dbReference type="NCBI Taxonomy" id="303"/>
    <lineage>
        <taxon>Bacteria</taxon>
        <taxon>Pseudomonadati</taxon>
        <taxon>Pseudomonadota</taxon>
        <taxon>Gammaproteobacteria</taxon>
        <taxon>Pseudomonadales</taxon>
        <taxon>Pseudomonadaceae</taxon>
        <taxon>Pseudomonas</taxon>
    </lineage>
</organism>
<evidence type="ECO:0000256" key="3">
    <source>
        <dbReference type="ARBA" id="ARBA00023136"/>
    </source>
</evidence>
<sequence length="411" mass="42780">MPQINAVPFTATNSRLDEFRKGWPILIAAMLGCGLGVSSLPLYTAGVFMPHLQGEFGWSRTELSTAVLIFTMALAAASPLVGRLIDKLGVRTSAAISISAAALCYLVMATQLASLATFYLLQAAIAALGAAAAPVAYTRVVTSHFHRSRGLALGITLLGPSLAATIAPAALTSVIASHGWAVGYLSLALMTSAMLPFLLLLKPSTDKETQPSQHIAAEETPLFSAAERKRIFYRLLGGLALFSLGIGGLLVHLVPLLIDSGLDPIKAASIAGLIGISGMIGRLAGGALADRLFAPYVLVGISAVAAFGCMLLATLGAAAAAPAAVALGFALGAEADLMGYLVARYFGKRAYGKIFGWQYAAFISGIGLSPMLLGYAYDATHSYSMALMINVALLLAALLTFLRLPRFRDAF</sequence>
<evidence type="ECO:0000313" key="7">
    <source>
        <dbReference type="Proteomes" id="UP000510934"/>
    </source>
</evidence>
<keyword evidence="1 4" id="KW-0812">Transmembrane</keyword>